<dbReference type="Pfam" id="PF14332">
    <property type="entry name" value="DUF4388"/>
    <property type="match status" value="1"/>
</dbReference>
<keyword evidence="1" id="KW-0812">Transmembrane</keyword>
<evidence type="ECO:0000256" key="1">
    <source>
        <dbReference type="SAM" id="Phobius"/>
    </source>
</evidence>
<dbReference type="PANTHER" id="PTHR36304">
    <property type="entry name" value="DOMAIN GTPASE-ACTIVATING PROTEIN, PUTATIVE-RELATED-RELATED"/>
    <property type="match status" value="1"/>
</dbReference>
<dbReference type="AlphaFoldDB" id="A0A9C9K011"/>
<gene>
    <name evidence="3" type="ORF">ENI34_04095</name>
</gene>
<dbReference type="Proteomes" id="UP000885826">
    <property type="component" value="Unassembled WGS sequence"/>
</dbReference>
<dbReference type="PANTHER" id="PTHR36304:SF4">
    <property type="entry name" value="DUF4388 DOMAIN-CONTAINING PROTEIN"/>
    <property type="match status" value="1"/>
</dbReference>
<evidence type="ECO:0000313" key="4">
    <source>
        <dbReference type="Proteomes" id="UP000885826"/>
    </source>
</evidence>
<feature type="domain" description="PatA-like N-terminal" evidence="2">
    <location>
        <begin position="4"/>
        <end position="161"/>
    </location>
</feature>
<dbReference type="InterPro" id="IPR025497">
    <property type="entry name" value="PatA-like_N"/>
</dbReference>
<keyword evidence="1" id="KW-0472">Membrane</keyword>
<reference evidence="3" key="1">
    <citation type="journal article" date="2020" name="mSystems">
        <title>Genome- and Community-Level Interaction Insights into Carbon Utilization and Element Cycling Functions of Hydrothermarchaeota in Hydrothermal Sediment.</title>
        <authorList>
            <person name="Zhou Z."/>
            <person name="Liu Y."/>
            <person name="Xu W."/>
            <person name="Pan J."/>
            <person name="Luo Z.H."/>
            <person name="Li M."/>
        </authorList>
    </citation>
    <scope>NUCLEOTIDE SEQUENCE</scope>
    <source>
        <strain evidence="3">HyVt-388</strain>
    </source>
</reference>
<evidence type="ECO:0000313" key="3">
    <source>
        <dbReference type="EMBL" id="HEC78309.1"/>
    </source>
</evidence>
<accession>A0A9C9K011</accession>
<evidence type="ECO:0000259" key="2">
    <source>
        <dbReference type="Pfam" id="PF14332"/>
    </source>
</evidence>
<feature type="transmembrane region" description="Helical" evidence="1">
    <location>
        <begin position="254"/>
        <end position="278"/>
    </location>
</feature>
<organism evidence="3 4">
    <name type="scientific">candidate division WOR-3 bacterium</name>
    <dbReference type="NCBI Taxonomy" id="2052148"/>
    <lineage>
        <taxon>Bacteria</taxon>
        <taxon>Bacteria division WOR-3</taxon>
    </lineage>
</organism>
<comment type="caution">
    <text evidence="3">The sequence shown here is derived from an EMBL/GenBank/DDBJ whole genome shotgun (WGS) entry which is preliminary data.</text>
</comment>
<protein>
    <submittedName>
        <fullName evidence="3">DUF4388 domain-containing protein</fullName>
    </submittedName>
</protein>
<proteinExistence type="predicted"/>
<dbReference type="EMBL" id="DRIG01000043">
    <property type="protein sequence ID" value="HEC78309.1"/>
    <property type="molecule type" value="Genomic_DNA"/>
</dbReference>
<name>A0A9C9K011_UNCW3</name>
<sequence>MPIEGDLKSLNLSSVLQLISQERLTGVLKIKRRNEVVDIGFAEGQITGAFYERGEKVERLEVYLVRSGMIGRNVYKLVEEIHEETKRPIMNIILEDRYLTTEEVERIIKFKIQEVIDELFQWEEGAFKFEEGSIIYPKSLIKIRLNTEGLILEAARRMDEWPRIKEAVPSGDIVYKKVERPELKLTPQEDEARVLSLLNGHRSVDDLIEISGLGKFHTYSCLYRLLSTGQIEVAYAKPTAKKIRPKRKKISLKFITVPLTAVFALAVLLVEILIGNYLSKNHLITVNIFNKEMYQSDYKDYQEIFFFRHNRKPSVKEVKLIFESEAQGPGEAD</sequence>
<keyword evidence="1" id="KW-1133">Transmembrane helix</keyword>